<evidence type="ECO:0000313" key="6">
    <source>
        <dbReference type="EMBL" id="KNC29298.1"/>
    </source>
</evidence>
<feature type="transmembrane region" description="Helical" evidence="5">
    <location>
        <begin position="194"/>
        <end position="218"/>
    </location>
</feature>
<name>A0A0L0CA42_LUCCU</name>
<evidence type="ECO:0000256" key="2">
    <source>
        <dbReference type="ARBA" id="ARBA00022692"/>
    </source>
</evidence>
<dbReference type="OMA" id="QMAQPNT"/>
<feature type="transmembrane region" description="Helical" evidence="5">
    <location>
        <begin position="76"/>
        <end position="94"/>
    </location>
</feature>
<comment type="subcellular location">
    <subcellularLocation>
        <location evidence="1">Membrane</location>
        <topology evidence="1">Multi-pass membrane protein</topology>
    </subcellularLocation>
</comment>
<reference evidence="6 7" key="1">
    <citation type="journal article" date="2015" name="Nat. Commun.">
        <title>Lucilia cuprina genome unlocks parasitic fly biology to underpin future interventions.</title>
        <authorList>
            <person name="Anstead C.A."/>
            <person name="Korhonen P.K."/>
            <person name="Young N.D."/>
            <person name="Hall R.S."/>
            <person name="Jex A.R."/>
            <person name="Murali S.C."/>
            <person name="Hughes D.S."/>
            <person name="Lee S.F."/>
            <person name="Perry T."/>
            <person name="Stroehlein A.J."/>
            <person name="Ansell B.R."/>
            <person name="Breugelmans B."/>
            <person name="Hofmann A."/>
            <person name="Qu J."/>
            <person name="Dugan S."/>
            <person name="Lee S.L."/>
            <person name="Chao H."/>
            <person name="Dinh H."/>
            <person name="Han Y."/>
            <person name="Doddapaneni H.V."/>
            <person name="Worley K.C."/>
            <person name="Muzny D.M."/>
            <person name="Ioannidis P."/>
            <person name="Waterhouse R.M."/>
            <person name="Zdobnov E.M."/>
            <person name="James P.J."/>
            <person name="Bagnall N.H."/>
            <person name="Kotze A.C."/>
            <person name="Gibbs R.A."/>
            <person name="Richards S."/>
            <person name="Batterham P."/>
            <person name="Gasser R.B."/>
        </authorList>
    </citation>
    <scope>NUCLEOTIDE SEQUENCE [LARGE SCALE GENOMIC DNA]</scope>
    <source>
        <strain evidence="6 7">LS</strain>
        <tissue evidence="6">Full body</tissue>
    </source>
</reference>
<evidence type="ECO:0000313" key="7">
    <source>
        <dbReference type="Proteomes" id="UP000037069"/>
    </source>
</evidence>
<evidence type="ECO:0000256" key="1">
    <source>
        <dbReference type="ARBA" id="ARBA00004141"/>
    </source>
</evidence>
<dbReference type="GO" id="GO:0016020">
    <property type="term" value="C:membrane"/>
    <property type="evidence" value="ECO:0007669"/>
    <property type="project" value="UniProtKB-SubCell"/>
</dbReference>
<dbReference type="Gene3D" id="1.10.1450.10">
    <property type="entry name" value="Tetraspanin"/>
    <property type="match status" value="1"/>
</dbReference>
<evidence type="ECO:0000256" key="3">
    <source>
        <dbReference type="ARBA" id="ARBA00022989"/>
    </source>
</evidence>
<evidence type="ECO:0000256" key="5">
    <source>
        <dbReference type="SAM" id="Phobius"/>
    </source>
</evidence>
<gene>
    <name evidence="6" type="ORF">FF38_02375</name>
</gene>
<keyword evidence="2 5" id="KW-0812">Transmembrane</keyword>
<comment type="caution">
    <text evidence="6">The sequence shown here is derived from an EMBL/GenBank/DDBJ whole genome shotgun (WGS) entry which is preliminary data.</text>
</comment>
<proteinExistence type="predicted"/>
<accession>A0A0L0CA42</accession>
<evidence type="ECO:0000256" key="4">
    <source>
        <dbReference type="ARBA" id="ARBA00023136"/>
    </source>
</evidence>
<dbReference type="InterPro" id="IPR018499">
    <property type="entry name" value="Tetraspanin/Peripherin"/>
</dbReference>
<dbReference type="Pfam" id="PF00335">
    <property type="entry name" value="Tetraspanin"/>
    <property type="match status" value="1"/>
</dbReference>
<keyword evidence="4 5" id="KW-0472">Membrane</keyword>
<dbReference type="Proteomes" id="UP000037069">
    <property type="component" value="Unassembled WGS sequence"/>
</dbReference>
<dbReference type="EMBL" id="JRES01000678">
    <property type="protein sequence ID" value="KNC29298.1"/>
    <property type="molecule type" value="Genomic_DNA"/>
</dbReference>
<keyword evidence="7" id="KW-1185">Reference proteome</keyword>
<feature type="transmembrane region" description="Helical" evidence="5">
    <location>
        <begin position="46"/>
        <end position="69"/>
    </location>
</feature>
<feature type="transmembrane region" description="Helical" evidence="5">
    <location>
        <begin position="12"/>
        <end position="34"/>
    </location>
</feature>
<keyword evidence="3 5" id="KW-1133">Transmembrane helix</keyword>
<organism evidence="6 7">
    <name type="scientific">Lucilia cuprina</name>
    <name type="common">Green bottle fly</name>
    <name type="synonym">Australian sheep blowfly</name>
    <dbReference type="NCBI Taxonomy" id="7375"/>
    <lineage>
        <taxon>Eukaryota</taxon>
        <taxon>Metazoa</taxon>
        <taxon>Ecdysozoa</taxon>
        <taxon>Arthropoda</taxon>
        <taxon>Hexapoda</taxon>
        <taxon>Insecta</taxon>
        <taxon>Pterygota</taxon>
        <taxon>Neoptera</taxon>
        <taxon>Endopterygota</taxon>
        <taxon>Diptera</taxon>
        <taxon>Brachycera</taxon>
        <taxon>Muscomorpha</taxon>
        <taxon>Oestroidea</taxon>
        <taxon>Calliphoridae</taxon>
        <taxon>Luciliinae</taxon>
        <taxon>Lucilia</taxon>
    </lineage>
</organism>
<dbReference type="CDD" id="cd03127">
    <property type="entry name" value="tetraspanin_LEL"/>
    <property type="match status" value="1"/>
</dbReference>
<dbReference type="AlphaFoldDB" id="A0A0L0CA42"/>
<sequence>MGVAFNTIKWFVFALNKICLFLGIGAISLNAVGFKDSQPGTDAHTFFILAILLCSLLCLTTIIGCYGVFSEVFGINVIYSIFILALLIIQYLQIRSFQPHEYYFNNLQDLESAWRLVETQPKYMDSIQLQHYCCGLFNAHDYSYKHLSIPESCYASITETDDDVLAARVHQLNNVGCLDTVWRSYKFAVHRHVLFNWALLITEFITLIYSIILSILIFKRRFQPRFENLNRAVVQEFAQQNHFGSRQLLLSN</sequence>
<dbReference type="InterPro" id="IPR008952">
    <property type="entry name" value="Tetraspanin_EC2_sf"/>
</dbReference>
<protein>
    <submittedName>
        <fullName evidence="6">Protein late bloomer</fullName>
    </submittedName>
</protein>
<dbReference type="OrthoDB" id="7965952at2759"/>
<dbReference type="SUPFAM" id="SSF48652">
    <property type="entry name" value="Tetraspanin"/>
    <property type="match status" value="1"/>
</dbReference>